<dbReference type="AlphaFoldDB" id="A0A0K2ZEC4"/>
<keyword evidence="1" id="KW-0479">Metal-binding</keyword>
<dbReference type="Proteomes" id="UP000045978">
    <property type="component" value="Unassembled WGS sequence"/>
</dbReference>
<evidence type="ECO:0000313" key="4">
    <source>
        <dbReference type="Proteomes" id="UP000045978"/>
    </source>
</evidence>
<protein>
    <recommendedName>
        <fullName evidence="2">SWIM-type domain-containing protein</fullName>
    </recommendedName>
</protein>
<gene>
    <name evidence="3" type="ORF">XTPLMG730_0368</name>
</gene>
<evidence type="ECO:0000259" key="2">
    <source>
        <dbReference type="PROSITE" id="PS50966"/>
    </source>
</evidence>
<dbReference type="EMBL" id="CXOJ01000005">
    <property type="protein sequence ID" value="CTP83227.1"/>
    <property type="molecule type" value="Genomic_DNA"/>
</dbReference>
<dbReference type="InterPro" id="IPR007527">
    <property type="entry name" value="Znf_SWIM"/>
</dbReference>
<dbReference type="Gene3D" id="1.25.40.10">
    <property type="entry name" value="Tetratricopeptide repeat domain"/>
    <property type="match status" value="1"/>
</dbReference>
<dbReference type="GO" id="GO:0008270">
    <property type="term" value="F:zinc ion binding"/>
    <property type="evidence" value="ECO:0007669"/>
    <property type="project" value="UniProtKB-KW"/>
</dbReference>
<reference evidence="3 4" key="1">
    <citation type="submission" date="2015-07" db="EMBL/GenBank/DDBJ databases">
        <authorList>
            <person name="Noorani M."/>
        </authorList>
    </citation>
    <scope>NUCLEOTIDE SEQUENCE [LARGE SCALE GENOMIC DNA]</scope>
    <source>
        <strain evidence="3">LMG730</strain>
    </source>
</reference>
<feature type="domain" description="SWIM-type" evidence="2">
    <location>
        <begin position="56"/>
        <end position="93"/>
    </location>
</feature>
<keyword evidence="1" id="KW-0863">Zinc-finger</keyword>
<organism evidence="3 4">
    <name type="scientific">Xanthomonas graminis pv. phlei</name>
    <dbReference type="NCBI Taxonomy" id="487906"/>
    <lineage>
        <taxon>Bacteria</taxon>
        <taxon>Pseudomonadati</taxon>
        <taxon>Pseudomonadota</taxon>
        <taxon>Gammaproteobacteria</taxon>
        <taxon>Lysobacterales</taxon>
        <taxon>Lysobacteraceae</taxon>
        <taxon>Xanthomonas</taxon>
        <taxon>Xanthomonas translucens group</taxon>
        <taxon>Xanthomonas graminis</taxon>
    </lineage>
</organism>
<dbReference type="InterPro" id="IPR011990">
    <property type="entry name" value="TPR-like_helical_dom_sf"/>
</dbReference>
<keyword evidence="1" id="KW-0862">Zinc</keyword>
<dbReference type="SUPFAM" id="SSF48452">
    <property type="entry name" value="TPR-like"/>
    <property type="match status" value="1"/>
</dbReference>
<evidence type="ECO:0000313" key="3">
    <source>
        <dbReference type="EMBL" id="CTP83227.1"/>
    </source>
</evidence>
<sequence length="571" mass="64024">MTSDFSATRIDRGFLLGITERRYYERGLAYAEEDRVVLQTLEPMRVEAEVNGTETYGVQLTWNDGALHGSCDCPIGQQEEFCKHQVAVALTWAKAAAGRAPATRGKRPMAAQPTQQPQQLLQRWLEAQSPQALQALVLDLAEHDGGLRQQLLSQAQLSVAPPQDWRKAISALLGRKRFMDYRDSIAYAKRLQPLNALLEQARQRDPGAALDLHEYAFVRLLAIYTDCDDSAGHVGDRLRALARLHPEFARDADPSHLAKRLFDLRMRDEWKLLPPLRDYAALLGPSGIATLEHEALRTLHGTDARGTATRLAAEALLEETAHCGGDVQAMLEWFGKRCNSGWEYLGMARRCAEHGRQRQAIEWLERGVKAHPQEPRLPSALAEAYTREGFPEDALQLRWNAYALQPMEDAYLALREAALALGPWEPWRERALAVLDTGASHRLAYARDLRIRFLLSEGQAQLAMKIARGHHPTLSVSTLECLLPHVEPLDPAHALTICDQLIEAALAPAKRSGYLKAVDLLPTRQRLCSSLGDAAGFASYLDQLRQRHQRKRNFIELLDSRFPAVATPRIR</sequence>
<name>A0A0K2ZEC4_9XANT</name>
<dbReference type="RefSeq" id="WP_053836968.1">
    <property type="nucleotide sequence ID" value="NZ_CP076251.1"/>
</dbReference>
<proteinExistence type="predicted"/>
<accession>A0A0K2ZEC4</accession>
<dbReference type="PROSITE" id="PS50966">
    <property type="entry name" value="ZF_SWIM"/>
    <property type="match status" value="1"/>
</dbReference>
<evidence type="ECO:0000256" key="1">
    <source>
        <dbReference type="PROSITE-ProRule" id="PRU00325"/>
    </source>
</evidence>